<gene>
    <name evidence="1" type="ORF">NCTC10476_01306</name>
</gene>
<accession>A0A380QN78</accession>
<evidence type="ECO:0000313" key="2">
    <source>
        <dbReference type="Proteomes" id="UP000255169"/>
    </source>
</evidence>
<dbReference type="GeneID" id="66878555"/>
<organism evidence="1 2">
    <name type="scientific">Yersinia ruckeri</name>
    <dbReference type="NCBI Taxonomy" id="29486"/>
    <lineage>
        <taxon>Bacteria</taxon>
        <taxon>Pseudomonadati</taxon>
        <taxon>Pseudomonadota</taxon>
        <taxon>Gammaproteobacteria</taxon>
        <taxon>Enterobacterales</taxon>
        <taxon>Yersiniaceae</taxon>
        <taxon>Yersinia</taxon>
    </lineage>
</organism>
<protein>
    <submittedName>
        <fullName evidence="1">Uncharacterized protein</fullName>
    </submittedName>
</protein>
<keyword evidence="2" id="KW-1185">Reference proteome</keyword>
<dbReference type="Proteomes" id="UP000255169">
    <property type="component" value="Unassembled WGS sequence"/>
</dbReference>
<dbReference type="RefSeq" id="WP_038251266.1">
    <property type="nucleotide sequence ID" value="NZ_CABIHT010000055.1"/>
</dbReference>
<sequence>MSNHIITPSPVKLISFAKLSQHHQDNDSRGEIRRSGLSVKMISPPFNVSDSQHNLETAVNRYGREGLKNVKNEKSESENFIPGMVVEETKTGGLKVNILMGSVPAESNSNVQKTAPEWGQKFAEVNNCKLKWEMVN</sequence>
<reference evidence="1 2" key="1">
    <citation type="submission" date="2018-06" db="EMBL/GenBank/DDBJ databases">
        <authorList>
            <consortium name="Pathogen Informatics"/>
            <person name="Doyle S."/>
        </authorList>
    </citation>
    <scope>NUCLEOTIDE SEQUENCE [LARGE SCALE GENOMIC DNA]</scope>
    <source>
        <strain evidence="1 2">NCTC10476</strain>
    </source>
</reference>
<dbReference type="EMBL" id="UHJG01000001">
    <property type="protein sequence ID" value="SUQ00033.1"/>
    <property type="molecule type" value="Genomic_DNA"/>
</dbReference>
<dbReference type="KEGG" id="yrb:UGYR_13900"/>
<evidence type="ECO:0000313" key="1">
    <source>
        <dbReference type="EMBL" id="SUQ00033.1"/>
    </source>
</evidence>
<name>A0A380QN78_YERRU</name>
<dbReference type="AlphaFoldDB" id="A0A380QN78"/>
<proteinExistence type="predicted"/>